<evidence type="ECO:0000313" key="9">
    <source>
        <dbReference type="EMBL" id="KAF0714151.1"/>
    </source>
</evidence>
<organism evidence="9 10">
    <name type="scientific">Aphis craccivora</name>
    <name type="common">Cowpea aphid</name>
    <dbReference type="NCBI Taxonomy" id="307492"/>
    <lineage>
        <taxon>Eukaryota</taxon>
        <taxon>Metazoa</taxon>
        <taxon>Ecdysozoa</taxon>
        <taxon>Arthropoda</taxon>
        <taxon>Hexapoda</taxon>
        <taxon>Insecta</taxon>
        <taxon>Pterygota</taxon>
        <taxon>Neoptera</taxon>
        <taxon>Paraneoptera</taxon>
        <taxon>Hemiptera</taxon>
        <taxon>Sternorrhyncha</taxon>
        <taxon>Aphidomorpha</taxon>
        <taxon>Aphidoidea</taxon>
        <taxon>Aphididae</taxon>
        <taxon>Aphidini</taxon>
        <taxon>Aphis</taxon>
        <taxon>Aphis</taxon>
    </lineage>
</organism>
<dbReference type="Pfam" id="PF05699">
    <property type="entry name" value="Dimer_Tnp_hAT"/>
    <property type="match status" value="1"/>
</dbReference>
<feature type="compositionally biased region" description="Polar residues" evidence="6">
    <location>
        <begin position="17"/>
        <end position="30"/>
    </location>
</feature>
<dbReference type="SUPFAM" id="SSF53098">
    <property type="entry name" value="Ribonuclease H-like"/>
    <property type="match status" value="1"/>
</dbReference>
<keyword evidence="2" id="KW-0479">Metal-binding</keyword>
<gene>
    <name evidence="9" type="ORF">FWK35_00031915</name>
</gene>
<evidence type="ECO:0000256" key="6">
    <source>
        <dbReference type="SAM" id="MobiDB-lite"/>
    </source>
</evidence>
<dbReference type="EMBL" id="VUJU01010483">
    <property type="protein sequence ID" value="KAF0714151.1"/>
    <property type="molecule type" value="Genomic_DNA"/>
</dbReference>
<feature type="non-terminal residue" evidence="9">
    <location>
        <position position="1"/>
    </location>
</feature>
<dbReference type="OrthoDB" id="6630707at2759"/>
<evidence type="ECO:0000256" key="2">
    <source>
        <dbReference type="ARBA" id="ARBA00022723"/>
    </source>
</evidence>
<dbReference type="Pfam" id="PF04937">
    <property type="entry name" value="DUF659"/>
    <property type="match status" value="1"/>
</dbReference>
<comment type="caution">
    <text evidence="9">The sequence shown here is derived from an EMBL/GenBank/DDBJ whole genome shotgun (WGS) entry which is preliminary data.</text>
</comment>
<keyword evidence="3" id="KW-0863">Zinc-finger</keyword>
<feature type="compositionally biased region" description="Low complexity" evidence="6">
    <location>
        <begin position="31"/>
        <end position="43"/>
    </location>
</feature>
<dbReference type="InterPro" id="IPR007021">
    <property type="entry name" value="DUF659"/>
</dbReference>
<dbReference type="InterPro" id="IPR012337">
    <property type="entry name" value="RNaseH-like_sf"/>
</dbReference>
<dbReference type="PANTHER" id="PTHR46481">
    <property type="entry name" value="ZINC FINGER BED DOMAIN-CONTAINING PROTEIN 4"/>
    <property type="match status" value="1"/>
</dbReference>
<dbReference type="GO" id="GO:0008270">
    <property type="term" value="F:zinc ion binding"/>
    <property type="evidence" value="ECO:0007669"/>
    <property type="project" value="UniProtKB-KW"/>
</dbReference>
<dbReference type="InterPro" id="IPR008906">
    <property type="entry name" value="HATC_C_dom"/>
</dbReference>
<evidence type="ECO:0000256" key="1">
    <source>
        <dbReference type="ARBA" id="ARBA00004123"/>
    </source>
</evidence>
<feature type="domain" description="DUF659" evidence="7">
    <location>
        <begin position="145"/>
        <end position="250"/>
    </location>
</feature>
<feature type="region of interest" description="Disordered" evidence="6">
    <location>
        <begin position="17"/>
        <end position="50"/>
    </location>
</feature>
<evidence type="ECO:0008006" key="11">
    <source>
        <dbReference type="Google" id="ProtNLM"/>
    </source>
</evidence>
<dbReference type="InterPro" id="IPR052035">
    <property type="entry name" value="ZnF_BED_domain_contain"/>
</dbReference>
<keyword evidence="10" id="KW-1185">Reference proteome</keyword>
<proteinExistence type="predicted"/>
<keyword evidence="4" id="KW-0862">Zinc</keyword>
<dbReference type="GO" id="GO:0005634">
    <property type="term" value="C:nucleus"/>
    <property type="evidence" value="ECO:0007669"/>
    <property type="project" value="UniProtKB-SubCell"/>
</dbReference>
<dbReference type="Proteomes" id="UP000478052">
    <property type="component" value="Unassembled WGS sequence"/>
</dbReference>
<sequence length="577" mass="65667">NFVKNLKKKKINTSWNASAILSPSPTPTNKSDQSTSETTTSTSIDNIYNSDEEDGNLIYRETGSHNLPKTVEEEVIVNQSTPKKIYQPLLKGFIDKMTNTEQEHLEALLARAIYASGNPLSILENPYWKNFFKTIRSSFIVPSRNEGVINIIITILEPVFIKSIDTEDHRHTVEHMCEIMEEIIEKYGALKFFTVTTDNAKNMRKACKLLEQKYPHLSSYGCLAHTLNLMIGDIRKLVSVKKYIDDVNEIIKTIRGHTVLLSMFTKIGKENNIITTLKLPVITRWGSVVLTVSEDVGQLPEPMKRKLRDDIFWVKILKLTNLLEPILQWITRLESNKPTIHLVTQAFSEISKSFNDNLPEAPISKIDQERIIEIFEHRRKFALKPIHLAADILNCSSIGSNITDQEQVEAMQFICEVAEDLNYSQAKISAILIDLAKYRAKEGLWKNSFIWISAKDIEPALWWKGICGSSCLSSIAHRILSNPATSAATERSFSTQGFIHSKRRNRLLNSRIEKLSFVKQNLKISSDVKVDTKNVNNLSVNVDTLNQTNYETEIIEVEQTTRAEQINETRSNEESSP</sequence>
<name>A0A6G0VYC2_APHCR</name>
<protein>
    <recommendedName>
        <fullName evidence="11">Zinc finger BED domain-containing protein 1-like</fullName>
    </recommendedName>
</protein>
<evidence type="ECO:0000259" key="8">
    <source>
        <dbReference type="Pfam" id="PF05699"/>
    </source>
</evidence>
<evidence type="ECO:0000256" key="5">
    <source>
        <dbReference type="ARBA" id="ARBA00023242"/>
    </source>
</evidence>
<evidence type="ECO:0000256" key="4">
    <source>
        <dbReference type="ARBA" id="ARBA00022833"/>
    </source>
</evidence>
<comment type="subcellular location">
    <subcellularLocation>
        <location evidence="1">Nucleus</location>
    </subcellularLocation>
</comment>
<evidence type="ECO:0000259" key="7">
    <source>
        <dbReference type="Pfam" id="PF04937"/>
    </source>
</evidence>
<dbReference type="AlphaFoldDB" id="A0A6G0VYC2"/>
<reference evidence="9 10" key="1">
    <citation type="submission" date="2019-08" db="EMBL/GenBank/DDBJ databases">
        <title>Whole genome of Aphis craccivora.</title>
        <authorList>
            <person name="Voronova N.V."/>
            <person name="Shulinski R.S."/>
            <person name="Bandarenka Y.V."/>
            <person name="Zhorov D.G."/>
            <person name="Warner D."/>
        </authorList>
    </citation>
    <scope>NUCLEOTIDE SEQUENCE [LARGE SCALE GENOMIC DNA]</scope>
    <source>
        <strain evidence="9">180601</strain>
        <tissue evidence="9">Whole Body</tissue>
    </source>
</reference>
<dbReference type="PANTHER" id="PTHR46481:SF10">
    <property type="entry name" value="ZINC FINGER BED DOMAIN-CONTAINING PROTEIN 39"/>
    <property type="match status" value="1"/>
</dbReference>
<dbReference type="GO" id="GO:0046983">
    <property type="term" value="F:protein dimerization activity"/>
    <property type="evidence" value="ECO:0007669"/>
    <property type="project" value="InterPro"/>
</dbReference>
<accession>A0A6G0VYC2</accession>
<feature type="domain" description="HAT C-terminal dimerisation" evidence="8">
    <location>
        <begin position="445"/>
        <end position="522"/>
    </location>
</feature>
<evidence type="ECO:0000256" key="3">
    <source>
        <dbReference type="ARBA" id="ARBA00022771"/>
    </source>
</evidence>
<evidence type="ECO:0000313" key="10">
    <source>
        <dbReference type="Proteomes" id="UP000478052"/>
    </source>
</evidence>
<keyword evidence="5" id="KW-0539">Nucleus</keyword>